<evidence type="ECO:0000256" key="1">
    <source>
        <dbReference type="SAM" id="Coils"/>
    </source>
</evidence>
<dbReference type="Pfam" id="PF00246">
    <property type="entry name" value="Peptidase_M14"/>
    <property type="match status" value="1"/>
</dbReference>
<gene>
    <name evidence="3" type="ORF">IAB73_04035</name>
</gene>
<dbReference type="InterPro" id="IPR000834">
    <property type="entry name" value="Peptidase_M14"/>
</dbReference>
<dbReference type="GO" id="GO:0008270">
    <property type="term" value="F:zinc ion binding"/>
    <property type="evidence" value="ECO:0007669"/>
    <property type="project" value="InterPro"/>
</dbReference>
<feature type="coiled-coil region" evidence="1">
    <location>
        <begin position="376"/>
        <end position="411"/>
    </location>
</feature>
<dbReference type="AlphaFoldDB" id="A0A9D0Z9J3"/>
<name>A0A9D0Z9J3_9FIRM</name>
<proteinExistence type="predicted"/>
<accession>A0A9D0Z9J3</accession>
<dbReference type="SUPFAM" id="SSF53187">
    <property type="entry name" value="Zn-dependent exopeptidases"/>
    <property type="match status" value="1"/>
</dbReference>
<dbReference type="GO" id="GO:0006508">
    <property type="term" value="P:proteolysis"/>
    <property type="evidence" value="ECO:0007669"/>
    <property type="project" value="InterPro"/>
</dbReference>
<comment type="caution">
    <text evidence="3">The sequence shown here is derived from an EMBL/GenBank/DDBJ whole genome shotgun (WGS) entry which is preliminary data.</text>
</comment>
<evidence type="ECO:0000313" key="4">
    <source>
        <dbReference type="Proteomes" id="UP000886887"/>
    </source>
</evidence>
<protein>
    <recommendedName>
        <fullName evidence="2">Peptidase M14 domain-containing protein</fullName>
    </recommendedName>
</protein>
<dbReference type="EMBL" id="DVFJ01000011">
    <property type="protein sequence ID" value="HIQ71365.1"/>
    <property type="molecule type" value="Genomic_DNA"/>
</dbReference>
<sequence>MDRNTLELARRYPDIVRVEEIGRSRWNHPIYCLIIGEGSQNALLYGCPHPNEPIGAMMLEFFSEELCRNAELRRELDYTFYIVKSSDPDGTSLNEGWFKGPFTVSHYQRNFFRPSFAQQVEWSFPIDYKTLHFHQPIPETQALMQIIDTKKPTFIYSLHNAGFGGCYWYLTEGDEALYKKLYEAPAREKIPLSLGEPETPYCEELYPGIYKMMGVISHYDYLEKFNPGVDPATLLTSGTSSDEYANRDGHISARALVNEMPYFYDPRIEDTSPSDMSRREAILINCDQTEADFAALTPIYERVKPLIRTWNPFFISLEDRMATNNAGNLAAKRQWAMNPEFEQPATVAQKFENLYGSGFYRNLNFAVLRRACSYELEHAQDLTQQERDALRRCEEDTAELMEKNLRYLEENLHYEAVPIRKLVRIQMASGLLYARYVHEKNER</sequence>
<keyword evidence="1" id="KW-0175">Coiled coil</keyword>
<evidence type="ECO:0000259" key="2">
    <source>
        <dbReference type="Pfam" id="PF00246"/>
    </source>
</evidence>
<reference evidence="3" key="1">
    <citation type="submission" date="2020-10" db="EMBL/GenBank/DDBJ databases">
        <authorList>
            <person name="Gilroy R."/>
        </authorList>
    </citation>
    <scope>NUCLEOTIDE SEQUENCE</scope>
    <source>
        <strain evidence="3">ChiSxjej2B14-6234</strain>
    </source>
</reference>
<dbReference type="Gene3D" id="3.40.630.10">
    <property type="entry name" value="Zn peptidases"/>
    <property type="match status" value="1"/>
</dbReference>
<reference evidence="3" key="2">
    <citation type="journal article" date="2021" name="PeerJ">
        <title>Extensive microbial diversity within the chicken gut microbiome revealed by metagenomics and culture.</title>
        <authorList>
            <person name="Gilroy R."/>
            <person name="Ravi A."/>
            <person name="Getino M."/>
            <person name="Pursley I."/>
            <person name="Horton D.L."/>
            <person name="Alikhan N.F."/>
            <person name="Baker D."/>
            <person name="Gharbi K."/>
            <person name="Hall N."/>
            <person name="Watson M."/>
            <person name="Adriaenssens E.M."/>
            <person name="Foster-Nyarko E."/>
            <person name="Jarju S."/>
            <person name="Secka A."/>
            <person name="Antonio M."/>
            <person name="Oren A."/>
            <person name="Chaudhuri R.R."/>
            <person name="La Ragione R."/>
            <person name="Hildebrand F."/>
            <person name="Pallen M.J."/>
        </authorList>
    </citation>
    <scope>NUCLEOTIDE SEQUENCE</scope>
    <source>
        <strain evidence="3">ChiSxjej2B14-6234</strain>
    </source>
</reference>
<organism evidence="3 4">
    <name type="scientific">Candidatus Onthenecus intestinigallinarum</name>
    <dbReference type="NCBI Taxonomy" id="2840875"/>
    <lineage>
        <taxon>Bacteria</taxon>
        <taxon>Bacillati</taxon>
        <taxon>Bacillota</taxon>
        <taxon>Clostridia</taxon>
        <taxon>Eubacteriales</taxon>
        <taxon>Candidatus Onthenecus</taxon>
    </lineage>
</organism>
<evidence type="ECO:0000313" key="3">
    <source>
        <dbReference type="EMBL" id="HIQ71365.1"/>
    </source>
</evidence>
<dbReference type="GO" id="GO:0004181">
    <property type="term" value="F:metallocarboxypeptidase activity"/>
    <property type="evidence" value="ECO:0007669"/>
    <property type="project" value="InterPro"/>
</dbReference>
<feature type="domain" description="Peptidase M14" evidence="2">
    <location>
        <begin position="7"/>
        <end position="162"/>
    </location>
</feature>
<dbReference type="Proteomes" id="UP000886887">
    <property type="component" value="Unassembled WGS sequence"/>
</dbReference>